<dbReference type="GO" id="GO:0005524">
    <property type="term" value="F:ATP binding"/>
    <property type="evidence" value="ECO:0007669"/>
    <property type="project" value="InterPro"/>
</dbReference>
<evidence type="ECO:0000256" key="1">
    <source>
        <dbReference type="ARBA" id="ARBA00022598"/>
    </source>
</evidence>
<evidence type="ECO:0000259" key="4">
    <source>
        <dbReference type="PROSITE" id="PS50862"/>
    </source>
</evidence>
<name>A0A481YRA6_9VIRU</name>
<dbReference type="Pfam" id="PF00152">
    <property type="entry name" value="tRNA-synt_2"/>
    <property type="match status" value="1"/>
</dbReference>
<dbReference type="EMBL" id="MK500327">
    <property type="protein sequence ID" value="QBK85569.1"/>
    <property type="molecule type" value="Genomic_DNA"/>
</dbReference>
<evidence type="ECO:0000256" key="3">
    <source>
        <dbReference type="ARBA" id="ARBA00022840"/>
    </source>
</evidence>
<reference evidence="5" key="1">
    <citation type="journal article" date="2019" name="MBio">
        <title>Virus Genomes from Deep Sea Sediments Expand the Ocean Megavirome and Support Independent Origins of Viral Gigantism.</title>
        <authorList>
            <person name="Backstrom D."/>
            <person name="Yutin N."/>
            <person name="Jorgensen S.L."/>
            <person name="Dharamshi J."/>
            <person name="Homa F."/>
            <person name="Zaremba-Niedwiedzka K."/>
            <person name="Spang A."/>
            <person name="Wolf Y.I."/>
            <person name="Koonin E.V."/>
            <person name="Ettema T.J."/>
        </authorList>
    </citation>
    <scope>NUCLEOTIDE SEQUENCE</scope>
</reference>
<dbReference type="Gene3D" id="3.30.930.10">
    <property type="entry name" value="Bira Bifunctional Protein, Domain 2"/>
    <property type="match status" value="1"/>
</dbReference>
<proteinExistence type="predicted"/>
<evidence type="ECO:0000313" key="5">
    <source>
        <dbReference type="EMBL" id="QBK85569.1"/>
    </source>
</evidence>
<dbReference type="InterPro" id="IPR045864">
    <property type="entry name" value="aa-tRNA-synth_II/BPL/LPL"/>
</dbReference>
<gene>
    <name evidence="5" type="ORF">LCMAC101_01640</name>
</gene>
<protein>
    <submittedName>
        <fullName evidence="5">Aspartyl/asparaginyl-tRNA synthetase</fullName>
    </submittedName>
</protein>
<organism evidence="5">
    <name type="scientific">Marseillevirus LCMAC101</name>
    <dbReference type="NCBI Taxonomy" id="2506602"/>
    <lineage>
        <taxon>Viruses</taxon>
        <taxon>Varidnaviria</taxon>
        <taxon>Bamfordvirae</taxon>
        <taxon>Nucleocytoviricota</taxon>
        <taxon>Megaviricetes</taxon>
        <taxon>Pimascovirales</taxon>
        <taxon>Pimascovirales incertae sedis</taxon>
        <taxon>Marseilleviridae</taxon>
    </lineage>
</organism>
<feature type="domain" description="Aminoacyl-transfer RNA synthetases class-II family profile" evidence="4">
    <location>
        <begin position="81"/>
        <end position="275"/>
    </location>
</feature>
<dbReference type="SUPFAM" id="SSF55681">
    <property type="entry name" value="Class II aaRS and biotin synthetases"/>
    <property type="match status" value="1"/>
</dbReference>
<accession>A0A481YRA6</accession>
<dbReference type="InterPro" id="IPR006195">
    <property type="entry name" value="aa-tRNA-synth_II"/>
</dbReference>
<dbReference type="InterPro" id="IPR004364">
    <property type="entry name" value="Aa-tRNA-synt_II"/>
</dbReference>
<keyword evidence="2" id="KW-0547">Nucleotide-binding</keyword>
<keyword evidence="1" id="KW-0436">Ligase</keyword>
<keyword evidence="3" id="KW-0067">ATP-binding</keyword>
<sequence>MDAGDISSNDFDFLMIKLREFFHQEGLKEACVQHRRSILAACEDPNTISIYSHGGKVWPLPQTGQMQLELEMLRDPTAKGFFTISTSYRNEPSPIEGRHQSIFSMAEVEIDTDIKGLIDFEMRMLKHLGFDLELVMKEDWIPMARALNCSDKDDIGHEEEQKIWKLWSPIFFLCNFPLKTSPFWNMKLDGIDKGIAKKVDVILYGMETIGSAERSCNPEEMRNLFHTISNGKYAERLYSEFSKERVDKELDEYLSYKFRTRSGFGMGLTRLIRAMKLANLLPE</sequence>
<evidence type="ECO:0000256" key="2">
    <source>
        <dbReference type="ARBA" id="ARBA00022741"/>
    </source>
</evidence>
<keyword evidence="5" id="KW-0030">Aminoacyl-tRNA synthetase</keyword>
<dbReference type="GO" id="GO:0004812">
    <property type="term" value="F:aminoacyl-tRNA ligase activity"/>
    <property type="evidence" value="ECO:0007669"/>
    <property type="project" value="UniProtKB-KW"/>
</dbReference>
<dbReference type="PROSITE" id="PS50862">
    <property type="entry name" value="AA_TRNA_LIGASE_II"/>
    <property type="match status" value="1"/>
</dbReference>